<dbReference type="EMBL" id="CAJFDI010000005">
    <property type="protein sequence ID" value="CAD5231452.1"/>
    <property type="molecule type" value="Genomic_DNA"/>
</dbReference>
<dbReference type="InterPro" id="IPR031717">
    <property type="entry name" value="ODO-1/KGD_C"/>
</dbReference>
<dbReference type="Proteomes" id="UP000582659">
    <property type="component" value="Unassembled WGS sequence"/>
</dbReference>
<dbReference type="GO" id="GO:0005739">
    <property type="term" value="C:mitochondrion"/>
    <property type="evidence" value="ECO:0007669"/>
    <property type="project" value="UniProtKB-SubCell"/>
</dbReference>
<dbReference type="InterPro" id="IPR029061">
    <property type="entry name" value="THDP-binding"/>
</dbReference>
<dbReference type="PANTHER" id="PTHR23152:SF4">
    <property type="entry name" value="2-OXOADIPATE DEHYDROGENASE COMPLEX COMPONENT E1"/>
    <property type="match status" value="1"/>
</dbReference>
<keyword evidence="5" id="KW-0560">Oxidoreductase</keyword>
<dbReference type="InterPro" id="IPR001017">
    <property type="entry name" value="DH_E1"/>
</dbReference>
<evidence type="ECO:0000313" key="11">
    <source>
        <dbReference type="Proteomes" id="UP000659654"/>
    </source>
</evidence>
<dbReference type="Proteomes" id="UP000095284">
    <property type="component" value="Unplaced"/>
</dbReference>
<dbReference type="GO" id="GO:0016624">
    <property type="term" value="F:oxidoreductase activity, acting on the aldehyde or oxo group of donors, disulfide as acceptor"/>
    <property type="evidence" value="ECO:0007669"/>
    <property type="project" value="InterPro"/>
</dbReference>
<dbReference type="eggNOG" id="KOG0451">
    <property type="taxonomic scope" value="Eukaryota"/>
</dbReference>
<dbReference type="InterPro" id="IPR011603">
    <property type="entry name" value="2oxoglutarate_DH_E1"/>
</dbReference>
<dbReference type="Gene3D" id="1.10.287.1150">
    <property type="entry name" value="TPP helical domain"/>
    <property type="match status" value="1"/>
</dbReference>
<comment type="cofactor">
    <cofactor evidence="1">
        <name>thiamine diphosphate</name>
        <dbReference type="ChEBI" id="CHEBI:58937"/>
    </cofactor>
</comment>
<evidence type="ECO:0000256" key="1">
    <source>
        <dbReference type="ARBA" id="ARBA00001964"/>
    </source>
</evidence>
<dbReference type="Pfam" id="PF16870">
    <property type="entry name" value="OxoGdeHyase_C"/>
    <property type="match status" value="1"/>
</dbReference>
<dbReference type="GO" id="GO:0030976">
    <property type="term" value="F:thiamine pyrophosphate binding"/>
    <property type="evidence" value="ECO:0007669"/>
    <property type="project" value="InterPro"/>
</dbReference>
<name>A0A1I7RT42_BURXY</name>
<dbReference type="InterPro" id="IPR005475">
    <property type="entry name" value="Transketolase-like_Pyr-bd"/>
</dbReference>
<dbReference type="NCBIfam" id="TIGR00239">
    <property type="entry name" value="2oxo_dh_E1"/>
    <property type="match status" value="1"/>
</dbReference>
<reference evidence="9" key="2">
    <citation type="submission" date="2020-09" db="EMBL/GenBank/DDBJ databases">
        <authorList>
            <person name="Kikuchi T."/>
        </authorList>
    </citation>
    <scope>NUCLEOTIDE SEQUENCE</scope>
    <source>
        <strain evidence="9">Ka4C1</strain>
    </source>
</reference>
<protein>
    <submittedName>
        <fullName evidence="9">(pine wood nematode) hypothetical protein</fullName>
    </submittedName>
</protein>
<dbReference type="WBParaSite" id="BXY_0389600.1">
    <property type="protein sequence ID" value="BXY_0389600.1"/>
    <property type="gene ID" value="BXY_0389600"/>
</dbReference>
<dbReference type="NCBIfam" id="NF006914">
    <property type="entry name" value="PRK09404.1"/>
    <property type="match status" value="1"/>
</dbReference>
<dbReference type="SMR" id="A0A1I7RT42"/>
<dbReference type="Gene3D" id="3.40.50.12470">
    <property type="match status" value="1"/>
</dbReference>
<dbReference type="PIRSF" id="PIRSF000157">
    <property type="entry name" value="Oxoglu_dh_E1"/>
    <property type="match status" value="1"/>
</dbReference>
<dbReference type="PANTHER" id="PTHR23152">
    <property type="entry name" value="2-OXOGLUTARATE DEHYDROGENASE"/>
    <property type="match status" value="1"/>
</dbReference>
<dbReference type="SMART" id="SM00861">
    <property type="entry name" value="Transket_pyr"/>
    <property type="match status" value="1"/>
</dbReference>
<evidence type="ECO:0000256" key="6">
    <source>
        <dbReference type="ARBA" id="ARBA00023052"/>
    </source>
</evidence>
<accession>A0A1I7RT42</accession>
<keyword evidence="7" id="KW-0496">Mitochondrion</keyword>
<evidence type="ECO:0000313" key="9">
    <source>
        <dbReference type="EMBL" id="CAD5231452.1"/>
    </source>
</evidence>
<dbReference type="Pfam" id="PF02779">
    <property type="entry name" value="Transket_pyr"/>
    <property type="match status" value="1"/>
</dbReference>
<dbReference type="Gene3D" id="3.40.50.11610">
    <property type="entry name" value="Multifunctional 2-oxoglutarate metabolism enzyme, C-terminal domain"/>
    <property type="match status" value="1"/>
</dbReference>
<organism evidence="10 12">
    <name type="scientific">Bursaphelenchus xylophilus</name>
    <name type="common">Pinewood nematode worm</name>
    <name type="synonym">Aphelenchoides xylophilus</name>
    <dbReference type="NCBI Taxonomy" id="6326"/>
    <lineage>
        <taxon>Eukaryota</taxon>
        <taxon>Metazoa</taxon>
        <taxon>Ecdysozoa</taxon>
        <taxon>Nematoda</taxon>
        <taxon>Chromadorea</taxon>
        <taxon>Rhabditida</taxon>
        <taxon>Tylenchina</taxon>
        <taxon>Tylenchomorpha</taxon>
        <taxon>Aphelenchoidea</taxon>
        <taxon>Aphelenchoididae</taxon>
        <taxon>Bursaphelenchus</taxon>
    </lineage>
</organism>
<comment type="similarity">
    <text evidence="3">Belongs to the alpha-ketoglutarate dehydrogenase family.</text>
</comment>
<dbReference type="SUPFAM" id="SSF52518">
    <property type="entry name" value="Thiamin diphosphate-binding fold (THDP-binding)"/>
    <property type="match status" value="2"/>
</dbReference>
<feature type="domain" description="Transketolase-like pyrimidine-binding" evidence="8">
    <location>
        <begin position="554"/>
        <end position="759"/>
    </location>
</feature>
<keyword evidence="11" id="KW-1185">Reference proteome</keyword>
<evidence type="ECO:0000256" key="3">
    <source>
        <dbReference type="ARBA" id="ARBA00006936"/>
    </source>
</evidence>
<dbReference type="InterPro" id="IPR042179">
    <property type="entry name" value="KGD_C_sf"/>
</dbReference>
<comment type="subcellular location">
    <subcellularLocation>
        <location evidence="2">Mitochondrion</location>
    </subcellularLocation>
</comment>
<evidence type="ECO:0000256" key="4">
    <source>
        <dbReference type="ARBA" id="ARBA00022946"/>
    </source>
</evidence>
<evidence type="ECO:0000256" key="7">
    <source>
        <dbReference type="ARBA" id="ARBA00023128"/>
    </source>
</evidence>
<keyword evidence="6" id="KW-0786">Thiamine pyrophosphate</keyword>
<dbReference type="OrthoDB" id="413077at2759"/>
<dbReference type="AlphaFoldDB" id="A0A1I7RT42"/>
<keyword evidence="4" id="KW-0809">Transit peptide</keyword>
<dbReference type="Proteomes" id="UP000659654">
    <property type="component" value="Unassembled WGS sequence"/>
</dbReference>
<gene>
    <name evidence="9" type="ORF">BXYJ_LOCUS11548</name>
</gene>
<proteinExistence type="inferred from homology"/>
<dbReference type="EMBL" id="CAJFCV020000005">
    <property type="protein sequence ID" value="CAG9122626.1"/>
    <property type="molecule type" value="Genomic_DNA"/>
</dbReference>
<dbReference type="Pfam" id="PF00676">
    <property type="entry name" value="E1_dh"/>
    <property type="match status" value="1"/>
</dbReference>
<evidence type="ECO:0000256" key="2">
    <source>
        <dbReference type="ARBA" id="ARBA00004173"/>
    </source>
</evidence>
<evidence type="ECO:0000256" key="5">
    <source>
        <dbReference type="ARBA" id="ARBA00023002"/>
    </source>
</evidence>
<sequence>MNRFHRLSPIRLGGSRRSYHFRQSIFGFSDKSPAGKNNLIEIDQTIQSPKDLCDLYQKYGYRAANLDPLGLWDNSGNKKLLREFAATLDAQNISHGDFSGRLDEFISYLETTYCNDLAIEFKHLNSVKEQKWIADEFEKIKRTEFSRDEKKKIAESMLKALAFEKFLEAKIPTLKRYSGEGAEAAVVFHERLLKDGPKYNIKELIWGGAHRGRMALHTVLFGLEPDTVLRKIRGLPEFPDNVDGSGDVLSHLNCHYDVETADGKIHVSTAPNPSHLEVAGPVAVGKSRGRALTLHVGDYGETTVGDEILCVHYHGDGAFSGQGVVWETLSMAQVPHFRIGGSIHLVANNQVAFTAEKDIGRSSLHCTDYAKALDCPVIHVNACSSEDASRAAELALKYRQEFRKDVFVNLHCFRRHGHNEIDNPRFTNPLLYKKVDAMEDIPDVYASKLVEDGVVDAGFGEKVKRDYQSYLNDSLTRVDSGRSEPKADHLQGYWAGYQQAPKAVTVYSTGLNTDLLRYVGARSVNVPDGFKVHPHILKTHINARLQRLEKSEHIDWATAEAFAFGSLLLQGYDVRISGQDVGRATFSHRHGVLVDQETDEIYIPLNNITDGQKSFFEAANSPLSEEAILGFEYGFSIENPRRLVIWEAQFGDFYNTAQVQIDTLIASGESKWLIQSGLVLVLPHGIDGAGPDHSSSHMERFLQLTDSREDQRPVDGDNVNMHVVNPTTSAQYFHLLRRQCLTPFRKPLIIISPKVLLRHPMAASPLSDFEEGTFFKPVLDDVDSKPEKVKKVVFVTGKHAVLLMTERTKRGLEDTAIVRLERLCPFPVSEVREVLKKYSNASNFIWSQEEPKNAGAWSFIRPRFENALGLQLKYVGRPELAWMATSIGQHHQKEADKVLQDTFQTS</sequence>
<dbReference type="Gene3D" id="3.40.50.970">
    <property type="match status" value="1"/>
</dbReference>
<reference evidence="12" key="1">
    <citation type="submission" date="2016-11" db="UniProtKB">
        <authorList>
            <consortium name="WormBaseParasite"/>
        </authorList>
    </citation>
    <scope>IDENTIFICATION</scope>
</reference>
<evidence type="ECO:0000313" key="10">
    <source>
        <dbReference type="Proteomes" id="UP000095284"/>
    </source>
</evidence>
<evidence type="ECO:0000313" key="12">
    <source>
        <dbReference type="WBParaSite" id="BXY_0389600.1"/>
    </source>
</evidence>
<evidence type="ECO:0000259" key="8">
    <source>
        <dbReference type="SMART" id="SM00861"/>
    </source>
</evidence>